<dbReference type="SUPFAM" id="SSF53300">
    <property type="entry name" value="vWA-like"/>
    <property type="match status" value="1"/>
</dbReference>
<dbReference type="Proteomes" id="UP000811899">
    <property type="component" value="Unassembled WGS sequence"/>
</dbReference>
<comment type="caution">
    <text evidence="2">The sequence shown here is derived from an EMBL/GenBank/DDBJ whole genome shotgun (WGS) entry which is preliminary data.</text>
</comment>
<dbReference type="InterPro" id="IPR002881">
    <property type="entry name" value="DUF58"/>
</dbReference>
<organism evidence="2 3">
    <name type="scientific">Geoanaerobacter pelophilus</name>
    <dbReference type="NCBI Taxonomy" id="60036"/>
    <lineage>
        <taxon>Bacteria</taxon>
        <taxon>Pseudomonadati</taxon>
        <taxon>Thermodesulfobacteriota</taxon>
        <taxon>Desulfuromonadia</taxon>
        <taxon>Geobacterales</taxon>
        <taxon>Geobacteraceae</taxon>
        <taxon>Geoanaerobacter</taxon>
    </lineage>
</organism>
<reference evidence="2 3" key="1">
    <citation type="submission" date="2021-05" db="EMBL/GenBank/DDBJ databases">
        <title>The draft genome of Geobacter pelophilus DSM 12255.</title>
        <authorList>
            <person name="Xu Z."/>
            <person name="Masuda Y."/>
            <person name="Itoh H."/>
            <person name="Senoo K."/>
        </authorList>
    </citation>
    <scope>NUCLEOTIDE SEQUENCE [LARGE SCALE GENOMIC DNA]</scope>
    <source>
        <strain evidence="2 3">DSM 12255</strain>
    </source>
</reference>
<evidence type="ECO:0000313" key="3">
    <source>
        <dbReference type="Proteomes" id="UP000811899"/>
    </source>
</evidence>
<dbReference type="PANTHER" id="PTHR33608:SF6">
    <property type="entry name" value="BLL2464 PROTEIN"/>
    <property type="match status" value="1"/>
</dbReference>
<feature type="domain" description="DUF58" evidence="1">
    <location>
        <begin position="51"/>
        <end position="259"/>
    </location>
</feature>
<protein>
    <submittedName>
        <fullName evidence="2">DUF58 domain-containing protein</fullName>
    </submittedName>
</protein>
<evidence type="ECO:0000259" key="1">
    <source>
        <dbReference type="Pfam" id="PF01882"/>
    </source>
</evidence>
<gene>
    <name evidence="2" type="ORF">KI809_16105</name>
</gene>
<evidence type="ECO:0000313" key="2">
    <source>
        <dbReference type="EMBL" id="MBT0665834.1"/>
    </source>
</evidence>
<dbReference type="Pfam" id="PF01882">
    <property type="entry name" value="DUF58"/>
    <property type="match status" value="1"/>
</dbReference>
<dbReference type="EMBL" id="JAHCVJ010000007">
    <property type="protein sequence ID" value="MBT0665834.1"/>
    <property type="molecule type" value="Genomic_DNA"/>
</dbReference>
<dbReference type="AlphaFoldDB" id="A0AAW4L4Z1"/>
<dbReference type="InterPro" id="IPR036465">
    <property type="entry name" value="vWFA_dom_sf"/>
</dbReference>
<keyword evidence="3" id="KW-1185">Reference proteome</keyword>
<sequence length="302" mass="33699">MKARQQTTPTEHPFSHLSVRSLQIKAAHLATGIFAGEYLSAFRGRGIEFEEVREYQPGDDVRTIDWNVTARLDRPFVKRFVEERELTLMILLDCSASMDFGTVRATKQETATEAAALLAFAALRSNDRVGLFTYGGGRGHFLAPAKGKRHVMRLVHQALAPPRENEASDLESALTYLQNVIKGRALVFIFSDFLDPIPVRSLATLAARHDLVAVPISDPADRELPSAGLVQLIDPENGASRLVDSSSRLVRESYRRLAAGRLAEMRSRISSSGAEILDLDTRTPPLHPLIRFFRSRGRQRRQ</sequence>
<name>A0AAW4L4Z1_9BACT</name>
<dbReference type="Gene3D" id="3.40.50.410">
    <property type="entry name" value="von Willebrand factor, type A domain"/>
    <property type="match status" value="1"/>
</dbReference>
<dbReference type="RefSeq" id="WP_214172603.1">
    <property type="nucleotide sequence ID" value="NZ_JAHCVJ010000007.1"/>
</dbReference>
<accession>A0AAW4L4Z1</accession>
<dbReference type="PANTHER" id="PTHR33608">
    <property type="entry name" value="BLL2464 PROTEIN"/>
    <property type="match status" value="1"/>
</dbReference>
<proteinExistence type="predicted"/>